<evidence type="ECO:0000256" key="5">
    <source>
        <dbReference type="ARBA" id="ARBA00022884"/>
    </source>
</evidence>
<evidence type="ECO:0000256" key="4">
    <source>
        <dbReference type="ARBA" id="ARBA00022723"/>
    </source>
</evidence>
<comment type="subcellular location">
    <subcellularLocation>
        <location evidence="1">Cytoplasm</location>
    </subcellularLocation>
</comment>
<feature type="domain" description="TROVE" evidence="7">
    <location>
        <begin position="20"/>
        <end position="328"/>
    </location>
</feature>
<evidence type="ECO:0000256" key="2">
    <source>
        <dbReference type="ARBA" id="ARBA00007814"/>
    </source>
</evidence>
<dbReference type="AlphaFoldDB" id="A0A2Y9TVA8"/>
<dbReference type="SUPFAM" id="SSF140864">
    <property type="entry name" value="TROVE domain-like"/>
    <property type="match status" value="1"/>
</dbReference>
<dbReference type="InterPro" id="IPR036465">
    <property type="entry name" value="vWFA_dom_sf"/>
</dbReference>
<keyword evidence="4" id="KW-0479">Metal-binding</keyword>
<dbReference type="PROSITE" id="PS50988">
    <property type="entry name" value="TROVE"/>
    <property type="match status" value="1"/>
</dbReference>
<dbReference type="PANTHER" id="PTHR14202:SF0">
    <property type="entry name" value="RNA-BINDING PROTEIN RO60"/>
    <property type="match status" value="1"/>
</dbReference>
<name>A0A2Y9TVA8_9GAMM</name>
<gene>
    <name evidence="8" type="ORF">HYN51_02385</name>
</gene>
<evidence type="ECO:0000256" key="6">
    <source>
        <dbReference type="ARBA" id="ARBA00023274"/>
    </source>
</evidence>
<dbReference type="InterPro" id="IPR040322">
    <property type="entry name" value="TROVE2"/>
</dbReference>
<keyword evidence="3" id="KW-0963">Cytoplasm</keyword>
<keyword evidence="9" id="KW-1185">Reference proteome</keyword>
<dbReference type="SUPFAM" id="SSF53300">
    <property type="entry name" value="vWA-like"/>
    <property type="match status" value="1"/>
</dbReference>
<dbReference type="PANTHER" id="PTHR14202">
    <property type="entry name" value="60 KDA RIBONUCLEOPROTEIN SSA/RO"/>
    <property type="match status" value="1"/>
</dbReference>
<evidence type="ECO:0000313" key="9">
    <source>
        <dbReference type="Proteomes" id="UP000244908"/>
    </source>
</evidence>
<dbReference type="InterPro" id="IPR008858">
    <property type="entry name" value="TROVE_dom"/>
</dbReference>
<evidence type="ECO:0000256" key="3">
    <source>
        <dbReference type="ARBA" id="ARBA00022490"/>
    </source>
</evidence>
<evidence type="ECO:0000313" key="8">
    <source>
        <dbReference type="EMBL" id="AWH87511.1"/>
    </source>
</evidence>
<dbReference type="GO" id="GO:0046872">
    <property type="term" value="F:metal ion binding"/>
    <property type="evidence" value="ECO:0007669"/>
    <property type="project" value="UniProtKB-KW"/>
</dbReference>
<evidence type="ECO:0000256" key="1">
    <source>
        <dbReference type="ARBA" id="ARBA00004496"/>
    </source>
</evidence>
<dbReference type="EMBL" id="CP029185">
    <property type="protein sequence ID" value="AWH87511.1"/>
    <property type="molecule type" value="Genomic_DNA"/>
</dbReference>
<accession>A0A2Y9TVA8</accession>
<evidence type="ECO:0000259" key="7">
    <source>
        <dbReference type="PROSITE" id="PS50988"/>
    </source>
</evidence>
<proteinExistence type="inferred from homology"/>
<dbReference type="RefSeq" id="WP_108899599.1">
    <property type="nucleotide sequence ID" value="NZ_CP029185.2"/>
</dbReference>
<comment type="similarity">
    <text evidence="2">Belongs to the Ro 60 kDa family.</text>
</comment>
<dbReference type="Gene3D" id="3.40.50.410">
    <property type="entry name" value="von Willebrand factor, type A domain"/>
    <property type="match status" value="1"/>
</dbReference>
<dbReference type="Proteomes" id="UP000244908">
    <property type="component" value="Chromosome"/>
</dbReference>
<reference evidence="8 9" key="1">
    <citation type="journal article" date="2019" name="Int. J. Syst. Evol. Microbiol.">
        <title>Limnobaculum parvum gen. nov., sp. nov., isolated from a freshwater lake.</title>
        <authorList>
            <person name="Baek C."/>
            <person name="Shin S.K."/>
            <person name="Yi H."/>
        </authorList>
    </citation>
    <scope>NUCLEOTIDE SEQUENCE [LARGE SCALE GENOMIC DNA]</scope>
    <source>
        <strain evidence="8 9">HYN0051</strain>
    </source>
</reference>
<dbReference type="KEGG" id="lpv:HYN51_02385"/>
<dbReference type="GO" id="GO:0003723">
    <property type="term" value="F:RNA binding"/>
    <property type="evidence" value="ECO:0007669"/>
    <property type="project" value="UniProtKB-KW"/>
</dbReference>
<dbReference type="OrthoDB" id="208855at2"/>
<sequence>MANIQLFKSLKGRLLPKANSLNQAGGTAYPFSAEHALAQYAATGCLNGTYYASAETQLETVMTLCSQVDPLMLAKIAVYCRQYGYMKDMPALLLAVLSVKGKAYLPMAFPQVVDNGKMLRNFVQILRSGTVGRKSLGTRPKKLVQDWLNNASERALLSAAVGNNPSLADVVKMVHPKPQESWREAFFAWLIGKPYDENALPPITRAFEQYKRQGSCDEGGLPAVPFQMLTSLNLTTADWAEIAKQGSWQMVRMNLNTFARHGVFELPGMAKMVADKLSDRKNIMQANVFPYQLMTAYQSSSKAIPLMVREALQDALEIALENVLPVVGKMVVCPDVSGSMHSPATGFRPGATTVTRCVDIAALIAATYLRKQRDTVILPFEYQVVESNRVTLNPRDTVLTNAAKLAAACGGGTDCSAPLKWLNAKGIRADLVLLVSDNESWGSINRKGSGATETMRQWEMFKRFNPSARLVCLDIQPNATTQAKERDDILNIGGFSDTVFQLISAFSQGQMQSQHWLGEIDKVTLSQ</sequence>
<dbReference type="GO" id="GO:0005737">
    <property type="term" value="C:cytoplasm"/>
    <property type="evidence" value="ECO:0007669"/>
    <property type="project" value="UniProtKB-SubCell"/>
</dbReference>
<dbReference type="Pfam" id="PF25045">
    <property type="entry name" value="vWA_Ro60"/>
    <property type="match status" value="1"/>
</dbReference>
<keyword evidence="6" id="KW-0687">Ribonucleoprotein</keyword>
<protein>
    <submittedName>
        <fullName evidence="8">RNA-binding protein</fullName>
    </submittedName>
</protein>
<dbReference type="InterPro" id="IPR037214">
    <property type="entry name" value="TROVE_dom_sf"/>
</dbReference>
<organism evidence="8 9">
    <name type="scientific">Limnobaculum parvum</name>
    <dbReference type="NCBI Taxonomy" id="2172103"/>
    <lineage>
        <taxon>Bacteria</taxon>
        <taxon>Pseudomonadati</taxon>
        <taxon>Pseudomonadota</taxon>
        <taxon>Gammaproteobacteria</taxon>
        <taxon>Enterobacterales</taxon>
        <taxon>Budviciaceae</taxon>
        <taxon>Limnobaculum</taxon>
    </lineage>
</organism>
<dbReference type="GO" id="GO:1990904">
    <property type="term" value="C:ribonucleoprotein complex"/>
    <property type="evidence" value="ECO:0007669"/>
    <property type="project" value="UniProtKB-KW"/>
</dbReference>
<keyword evidence="5" id="KW-0694">RNA-binding</keyword>
<dbReference type="InterPro" id="IPR056800">
    <property type="entry name" value="vWA_Ro60"/>
</dbReference>